<gene>
    <name evidence="1" type="ORF">BF38_5972</name>
    <name evidence="2" type="ORF">FOC89_01030</name>
</gene>
<proteinExistence type="predicted"/>
<keyword evidence="2" id="KW-0614">Plasmid</keyword>
<geneLocation type="plasmid" evidence="2 4">
    <name>unnamed3</name>
</geneLocation>
<name>A0A0B5N8Y0_BACTU</name>
<dbReference type="Proteomes" id="UP000501107">
    <property type="component" value="Plasmid unnamed3"/>
</dbReference>
<protein>
    <submittedName>
        <fullName evidence="2">Uncharacterized protein</fullName>
    </submittedName>
</protein>
<reference evidence="1 3" key="1">
    <citation type="journal article" date="2015" name="Genome Announc.">
        <title>Complete genome sequences for 35 biothreat assay-relevant bacillus species.</title>
        <authorList>
            <person name="Johnson S.L."/>
            <person name="Daligault H.E."/>
            <person name="Davenport K.W."/>
            <person name="Jaissle J."/>
            <person name="Frey K.G."/>
            <person name="Ladner J.T."/>
            <person name="Broomall S.M."/>
            <person name="Bishop-Lilly K.A."/>
            <person name="Bruce D.C."/>
            <person name="Gibbons H.S."/>
            <person name="Coyne S.R."/>
            <person name="Lo C.C."/>
            <person name="Meincke L."/>
            <person name="Munk A.C."/>
            <person name="Koroleva G.I."/>
            <person name="Rosenzweig C.N."/>
            <person name="Palacios G.F."/>
            <person name="Redden C.L."/>
            <person name="Minogue T.D."/>
            <person name="Chain P.S."/>
        </authorList>
    </citation>
    <scope>NUCLEOTIDE SEQUENCE [LARGE SCALE GENOMIC DNA]</scope>
    <source>
        <strain evidence="1 3">HD1011</strain>
        <plasmid evidence="1 3">2</plasmid>
    </source>
</reference>
<sequence>MSQPVFLTQKMLEEMKEKSKREEEEKIEIFSDKTLDKASTVVGALDFISKAIKK</sequence>
<reference evidence="2 4" key="2">
    <citation type="submission" date="2020-05" db="EMBL/GenBank/DDBJ databases">
        <title>FDA dAtabase for Regulatory Grade micrObial Sequences (FDA-ARGOS): Supporting development and validation of Infectious Disease Dx tests.</title>
        <authorList>
            <person name="Nelson B."/>
            <person name="Plummer A."/>
            <person name="Tallon L."/>
            <person name="Sadzewicz L."/>
            <person name="Zhao X."/>
            <person name="Vavikolanu K."/>
            <person name="Mehta A."/>
            <person name="Aluvathingal J."/>
            <person name="Nadendla S."/>
            <person name="Myers T."/>
            <person name="Yan Y."/>
            <person name="Sichtig H."/>
        </authorList>
    </citation>
    <scope>NUCLEOTIDE SEQUENCE [LARGE SCALE GENOMIC DNA]</scope>
    <source>
        <strain evidence="2 4">FDAARGOS_795</strain>
        <plasmid evidence="2 4">unnamed3</plasmid>
    </source>
</reference>
<evidence type="ECO:0000313" key="3">
    <source>
        <dbReference type="Proteomes" id="UP000031876"/>
    </source>
</evidence>
<geneLocation type="plasmid" evidence="1 3">
    <name>2</name>
</geneLocation>
<dbReference type="RefSeq" id="WP_000082306.1">
    <property type="nucleotide sequence ID" value="NZ_CP009334.1"/>
</dbReference>
<evidence type="ECO:0000313" key="2">
    <source>
        <dbReference type="EMBL" id="QKH22602.1"/>
    </source>
</evidence>
<dbReference type="AlphaFoldDB" id="A0A0B5N8Y0"/>
<organism evidence="2 4">
    <name type="scientific">Bacillus thuringiensis</name>
    <dbReference type="NCBI Taxonomy" id="1428"/>
    <lineage>
        <taxon>Bacteria</taxon>
        <taxon>Bacillati</taxon>
        <taxon>Bacillota</taxon>
        <taxon>Bacilli</taxon>
        <taxon>Bacillales</taxon>
        <taxon>Bacillaceae</taxon>
        <taxon>Bacillus</taxon>
        <taxon>Bacillus cereus group</taxon>
    </lineage>
</organism>
<evidence type="ECO:0000313" key="1">
    <source>
        <dbReference type="EMBL" id="AJG74159.1"/>
    </source>
</evidence>
<evidence type="ECO:0000313" key="4">
    <source>
        <dbReference type="Proteomes" id="UP000501107"/>
    </source>
</evidence>
<dbReference type="EMBL" id="CP053979">
    <property type="protein sequence ID" value="QKH22602.1"/>
    <property type="molecule type" value="Genomic_DNA"/>
</dbReference>
<accession>A0A0B5N8Y0</accession>
<dbReference type="EMBL" id="CP009334">
    <property type="protein sequence ID" value="AJG74159.1"/>
    <property type="molecule type" value="Genomic_DNA"/>
</dbReference>
<dbReference type="Proteomes" id="UP000031876">
    <property type="component" value="Plasmid 2"/>
</dbReference>
<dbReference type="KEGG" id="btw:BF38_5972"/>